<proteinExistence type="predicted"/>
<sequence length="81" mass="9894">MASSALMLLSLLTHNNNNIMKHMFDINYLKTLEKRKLMHLNKSYYEHQRNKMNENKACVLFNSHERTHKKYYLNNYNFAKR</sequence>
<name>A0A6C0CE22_9ZZZZ</name>
<protein>
    <submittedName>
        <fullName evidence="1">Uncharacterized protein</fullName>
    </submittedName>
</protein>
<organism evidence="1">
    <name type="scientific">viral metagenome</name>
    <dbReference type="NCBI Taxonomy" id="1070528"/>
    <lineage>
        <taxon>unclassified sequences</taxon>
        <taxon>metagenomes</taxon>
        <taxon>organismal metagenomes</taxon>
    </lineage>
</organism>
<evidence type="ECO:0000313" key="1">
    <source>
        <dbReference type="EMBL" id="QHT01865.1"/>
    </source>
</evidence>
<reference evidence="1" key="1">
    <citation type="journal article" date="2020" name="Nature">
        <title>Giant virus diversity and host interactions through global metagenomics.</title>
        <authorList>
            <person name="Schulz F."/>
            <person name="Roux S."/>
            <person name="Paez-Espino D."/>
            <person name="Jungbluth S."/>
            <person name="Walsh D.A."/>
            <person name="Denef V.J."/>
            <person name="McMahon K.D."/>
            <person name="Konstantinidis K.T."/>
            <person name="Eloe-Fadrosh E.A."/>
            <person name="Kyrpides N.C."/>
            <person name="Woyke T."/>
        </authorList>
    </citation>
    <scope>NUCLEOTIDE SEQUENCE</scope>
    <source>
        <strain evidence="1">GVMAG-M-3300020523-10</strain>
    </source>
</reference>
<accession>A0A6C0CE22</accession>
<dbReference type="AlphaFoldDB" id="A0A6C0CE22"/>
<dbReference type="EMBL" id="MN739382">
    <property type="protein sequence ID" value="QHT01865.1"/>
    <property type="molecule type" value="Genomic_DNA"/>
</dbReference>